<dbReference type="EMBL" id="ANAH02000066">
    <property type="protein sequence ID" value="EPX56143.1"/>
    <property type="molecule type" value="Genomic_DNA"/>
</dbReference>
<dbReference type="OrthoDB" id="5509356at2"/>
<gene>
    <name evidence="1" type="ORF">D187_007485</name>
</gene>
<evidence type="ECO:0000313" key="1">
    <source>
        <dbReference type="EMBL" id="EPX56143.1"/>
    </source>
</evidence>
<accession>S9QI84</accession>
<organism evidence="1 2">
    <name type="scientific">Cystobacter fuscus (strain ATCC 25194 / DSM 2262 / NBRC 100088 / M29)</name>
    <dbReference type="NCBI Taxonomy" id="1242864"/>
    <lineage>
        <taxon>Bacteria</taxon>
        <taxon>Pseudomonadati</taxon>
        <taxon>Myxococcota</taxon>
        <taxon>Myxococcia</taxon>
        <taxon>Myxococcales</taxon>
        <taxon>Cystobacterineae</taxon>
        <taxon>Archangiaceae</taxon>
        <taxon>Cystobacter</taxon>
    </lineage>
</organism>
<comment type="caution">
    <text evidence="1">The sequence shown here is derived from an EMBL/GenBank/DDBJ whole genome shotgun (WGS) entry which is preliminary data.</text>
</comment>
<dbReference type="Proteomes" id="UP000011682">
    <property type="component" value="Unassembled WGS sequence"/>
</dbReference>
<name>S9QI84_CYSF2</name>
<evidence type="ECO:0000313" key="2">
    <source>
        <dbReference type="Proteomes" id="UP000011682"/>
    </source>
</evidence>
<proteinExistence type="predicted"/>
<protein>
    <submittedName>
        <fullName evidence="1">Uncharacterized protein</fullName>
    </submittedName>
</protein>
<reference evidence="1" key="1">
    <citation type="submission" date="2013-05" db="EMBL/GenBank/DDBJ databases">
        <title>Genome assembly of Cystobacter fuscus DSM 2262.</title>
        <authorList>
            <person name="Sharma G."/>
            <person name="Khatri I."/>
            <person name="Kaur C."/>
            <person name="Mayilraj S."/>
            <person name="Subramanian S."/>
        </authorList>
    </citation>
    <scope>NUCLEOTIDE SEQUENCE [LARGE SCALE GENOMIC DNA]</scope>
    <source>
        <strain evidence="1">DSM 2262</strain>
    </source>
</reference>
<keyword evidence="2" id="KW-1185">Reference proteome</keyword>
<dbReference type="AlphaFoldDB" id="S9QI84"/>
<sequence length="110" mass="12318">MGEYLLPPLTTLTHQILHAYEGVEDSRRGYRFDRVYVATERRSAEIHAAMFRGGGWLYRVIPEGPLEADPDSVDPTLSQACPRARVVEVLPLHPADVVRILESMQNGGMT</sequence>